<evidence type="ECO:0000313" key="1">
    <source>
        <dbReference type="EMBL" id="EOA35991.1"/>
    </source>
</evidence>
<name>R0GJR5_9BRAS</name>
<keyword evidence="2" id="KW-1185">Reference proteome</keyword>
<gene>
    <name evidence="1" type="ORF">CARUB_v10021255mg</name>
</gene>
<dbReference type="AlphaFoldDB" id="R0GJR5"/>
<evidence type="ECO:0000313" key="2">
    <source>
        <dbReference type="Proteomes" id="UP000029121"/>
    </source>
</evidence>
<dbReference type="Proteomes" id="UP000029121">
    <property type="component" value="Unassembled WGS sequence"/>
</dbReference>
<protein>
    <submittedName>
        <fullName evidence="1">Uncharacterized protein</fullName>
    </submittedName>
</protein>
<reference evidence="2" key="1">
    <citation type="journal article" date="2013" name="Nat. Genet.">
        <title>The Capsella rubella genome and the genomic consequences of rapid mating system evolution.</title>
        <authorList>
            <person name="Slotte T."/>
            <person name="Hazzouri K.M."/>
            <person name="Agren J.A."/>
            <person name="Koenig D."/>
            <person name="Maumus F."/>
            <person name="Guo Y.L."/>
            <person name="Steige K."/>
            <person name="Platts A.E."/>
            <person name="Escobar J.S."/>
            <person name="Newman L.K."/>
            <person name="Wang W."/>
            <person name="Mandakova T."/>
            <person name="Vello E."/>
            <person name="Smith L.M."/>
            <person name="Henz S.R."/>
            <person name="Steffen J."/>
            <person name="Takuno S."/>
            <person name="Brandvain Y."/>
            <person name="Coop G."/>
            <person name="Andolfatto P."/>
            <person name="Hu T.T."/>
            <person name="Blanchette M."/>
            <person name="Clark R.M."/>
            <person name="Quesneville H."/>
            <person name="Nordborg M."/>
            <person name="Gaut B.S."/>
            <person name="Lysak M.A."/>
            <person name="Jenkins J."/>
            <person name="Grimwood J."/>
            <person name="Chapman J."/>
            <person name="Prochnik S."/>
            <person name="Shu S."/>
            <person name="Rokhsar D."/>
            <person name="Schmutz J."/>
            <person name="Weigel D."/>
            <person name="Wright S.I."/>
        </authorList>
    </citation>
    <scope>NUCLEOTIDE SEQUENCE [LARGE SCALE GENOMIC DNA]</scope>
    <source>
        <strain evidence="2">cv. Monte Gargano</strain>
    </source>
</reference>
<proteinExistence type="predicted"/>
<dbReference type="EMBL" id="KB870806">
    <property type="protein sequence ID" value="EOA35991.1"/>
    <property type="molecule type" value="Genomic_DNA"/>
</dbReference>
<organism evidence="1 2">
    <name type="scientific">Capsella rubella</name>
    <dbReference type="NCBI Taxonomy" id="81985"/>
    <lineage>
        <taxon>Eukaryota</taxon>
        <taxon>Viridiplantae</taxon>
        <taxon>Streptophyta</taxon>
        <taxon>Embryophyta</taxon>
        <taxon>Tracheophyta</taxon>
        <taxon>Spermatophyta</taxon>
        <taxon>Magnoliopsida</taxon>
        <taxon>eudicotyledons</taxon>
        <taxon>Gunneridae</taxon>
        <taxon>Pentapetalae</taxon>
        <taxon>rosids</taxon>
        <taxon>malvids</taxon>
        <taxon>Brassicales</taxon>
        <taxon>Brassicaceae</taxon>
        <taxon>Camelineae</taxon>
        <taxon>Capsella</taxon>
    </lineage>
</organism>
<accession>R0GJR5</accession>
<sequence>MTLLSIKLCCSNYKSQRLKTVRLFYICYGLQITEVILHNIKPTTLSRRTQNNHNVLVGTLVPPVCLKTS</sequence>